<name>A0A022RC83_ERYGU</name>
<evidence type="ECO:0000313" key="1">
    <source>
        <dbReference type="EMBL" id="EYU36510.1"/>
    </source>
</evidence>
<dbReference type="AlphaFoldDB" id="A0A022RC83"/>
<dbReference type="Proteomes" id="UP000030748">
    <property type="component" value="Unassembled WGS sequence"/>
</dbReference>
<dbReference type="EMBL" id="KI630592">
    <property type="protein sequence ID" value="EYU36510.1"/>
    <property type="molecule type" value="Genomic_DNA"/>
</dbReference>
<keyword evidence="2" id="KW-1185">Reference proteome</keyword>
<organism evidence="1 2">
    <name type="scientific">Erythranthe guttata</name>
    <name type="common">Yellow monkey flower</name>
    <name type="synonym">Mimulus guttatus</name>
    <dbReference type="NCBI Taxonomy" id="4155"/>
    <lineage>
        <taxon>Eukaryota</taxon>
        <taxon>Viridiplantae</taxon>
        <taxon>Streptophyta</taxon>
        <taxon>Embryophyta</taxon>
        <taxon>Tracheophyta</taxon>
        <taxon>Spermatophyta</taxon>
        <taxon>Magnoliopsida</taxon>
        <taxon>eudicotyledons</taxon>
        <taxon>Gunneridae</taxon>
        <taxon>Pentapetalae</taxon>
        <taxon>asterids</taxon>
        <taxon>lamiids</taxon>
        <taxon>Lamiales</taxon>
        <taxon>Phrymaceae</taxon>
        <taxon>Erythranthe</taxon>
    </lineage>
</organism>
<sequence length="58" mass="7005">YFDPRQIKVGGNLWNDYLRDIRNDELLKLVNIYTHTCTITHALDRSKVRTADRKEIWE</sequence>
<feature type="non-terminal residue" evidence="1">
    <location>
        <position position="1"/>
    </location>
</feature>
<proteinExistence type="predicted"/>
<accession>A0A022RC83</accession>
<gene>
    <name evidence="1" type="ORF">MIMGU_mgv11b0187651mg</name>
</gene>
<reference evidence="1 2" key="1">
    <citation type="journal article" date="2013" name="Proc. Natl. Acad. Sci. U.S.A.">
        <title>Fine-scale variation in meiotic recombination in Mimulus inferred from population shotgun sequencing.</title>
        <authorList>
            <person name="Hellsten U."/>
            <person name="Wright K.M."/>
            <person name="Jenkins J."/>
            <person name="Shu S."/>
            <person name="Yuan Y."/>
            <person name="Wessler S.R."/>
            <person name="Schmutz J."/>
            <person name="Willis J.H."/>
            <person name="Rokhsar D.S."/>
        </authorList>
    </citation>
    <scope>NUCLEOTIDE SEQUENCE [LARGE SCALE GENOMIC DNA]</scope>
    <source>
        <strain evidence="2">cv. DUN x IM62</strain>
    </source>
</reference>
<protein>
    <submittedName>
        <fullName evidence="1">Uncharacterized protein</fullName>
    </submittedName>
</protein>
<feature type="non-terminal residue" evidence="1">
    <location>
        <position position="58"/>
    </location>
</feature>
<evidence type="ECO:0000313" key="2">
    <source>
        <dbReference type="Proteomes" id="UP000030748"/>
    </source>
</evidence>